<dbReference type="SUPFAM" id="SSF75304">
    <property type="entry name" value="Amidase signature (AS) enzymes"/>
    <property type="match status" value="1"/>
</dbReference>
<dbReference type="Pfam" id="PF01425">
    <property type="entry name" value="Amidase"/>
    <property type="match status" value="1"/>
</dbReference>
<name>W4QCZ7_9BACI</name>
<protein>
    <recommendedName>
        <fullName evidence="1">Amidase domain-containing protein</fullName>
    </recommendedName>
</protein>
<dbReference type="PANTHER" id="PTHR46310">
    <property type="entry name" value="AMIDASE 1"/>
    <property type="match status" value="1"/>
</dbReference>
<keyword evidence="3" id="KW-1185">Reference proteome</keyword>
<dbReference type="STRING" id="1236971.JCM9152_1218"/>
<accession>W4QCZ7</accession>
<evidence type="ECO:0000259" key="1">
    <source>
        <dbReference type="Pfam" id="PF01425"/>
    </source>
</evidence>
<dbReference type="AlphaFoldDB" id="W4QCZ7"/>
<dbReference type="RefSeq" id="WP_369384526.1">
    <property type="nucleotide sequence ID" value="NZ_BAUU01000007.1"/>
</dbReference>
<proteinExistence type="predicted"/>
<sequence>MDNWNAFKKNNMNLSESEEGSLKGMTFAVKDVFAVKGIVAGAGNPDWERTHSSATEHAFVVKRVLEEGATLKGTTHTDELMFSLNGENIHYGTPLNPTSIDRIPGGSSSGSAVAVAGGEVDFALGTDTGGSVRIPASYCGVYALGQLMISFQLSV</sequence>
<gene>
    <name evidence="2" type="ORF">JCM9152_1218</name>
</gene>
<feature type="domain" description="Amidase" evidence="1">
    <location>
        <begin position="13"/>
        <end position="142"/>
    </location>
</feature>
<dbReference type="EMBL" id="BAUU01000007">
    <property type="protein sequence ID" value="GAE29832.1"/>
    <property type="molecule type" value="Genomic_DNA"/>
</dbReference>
<reference evidence="2" key="1">
    <citation type="journal article" date="2014" name="Genome Announc.">
        <title>Draft Genome Sequences of Three Alkaliphilic Bacillus Strains, Bacillus wakoensis JCM 9140T, Bacillus akibai JCM 9157T, and Bacillus hemicellulosilyticus JCM 9152T.</title>
        <authorList>
            <person name="Yuki M."/>
            <person name="Oshima K."/>
            <person name="Suda W."/>
            <person name="Oshida Y."/>
            <person name="Kitamura K."/>
            <person name="Iida T."/>
            <person name="Hattori M."/>
            <person name="Ohkuma M."/>
        </authorList>
    </citation>
    <scope>NUCLEOTIDE SEQUENCE [LARGE SCALE GENOMIC DNA]</scope>
    <source>
        <strain evidence="2">JCM 9152</strain>
    </source>
</reference>
<dbReference type="InterPro" id="IPR036928">
    <property type="entry name" value="AS_sf"/>
</dbReference>
<dbReference type="Proteomes" id="UP000018895">
    <property type="component" value="Unassembled WGS sequence"/>
</dbReference>
<evidence type="ECO:0000313" key="2">
    <source>
        <dbReference type="EMBL" id="GAE29832.1"/>
    </source>
</evidence>
<dbReference type="InterPro" id="IPR020556">
    <property type="entry name" value="Amidase_CS"/>
</dbReference>
<evidence type="ECO:0000313" key="3">
    <source>
        <dbReference type="Proteomes" id="UP000018895"/>
    </source>
</evidence>
<comment type="caution">
    <text evidence="2">The sequence shown here is derived from an EMBL/GenBank/DDBJ whole genome shotgun (WGS) entry which is preliminary data.</text>
</comment>
<dbReference type="Gene3D" id="3.90.1300.10">
    <property type="entry name" value="Amidase signature (AS) domain"/>
    <property type="match status" value="1"/>
</dbReference>
<dbReference type="InterPro" id="IPR023631">
    <property type="entry name" value="Amidase_dom"/>
</dbReference>
<dbReference type="PANTHER" id="PTHR46310:SF7">
    <property type="entry name" value="AMIDASE 1"/>
    <property type="match status" value="1"/>
</dbReference>
<dbReference type="PROSITE" id="PS00571">
    <property type="entry name" value="AMIDASES"/>
    <property type="match status" value="1"/>
</dbReference>
<organism evidence="2 3">
    <name type="scientific">Halalkalibacter hemicellulosilyticusJCM 9152</name>
    <dbReference type="NCBI Taxonomy" id="1236971"/>
    <lineage>
        <taxon>Bacteria</taxon>
        <taxon>Bacillati</taxon>
        <taxon>Bacillota</taxon>
        <taxon>Bacilli</taxon>
        <taxon>Bacillales</taxon>
        <taxon>Bacillaceae</taxon>
        <taxon>Halalkalibacter</taxon>
    </lineage>
</organism>